<dbReference type="Proteomes" id="UP000002009">
    <property type="component" value="Chromosome 14"/>
</dbReference>
<dbReference type="SMART" id="SM01150">
    <property type="entry name" value="DUF1338"/>
    <property type="match status" value="1"/>
</dbReference>
<dbReference type="GO" id="GO:0008483">
    <property type="term" value="F:transaminase activity"/>
    <property type="evidence" value="ECO:0007669"/>
    <property type="project" value="InterPro"/>
</dbReference>
<dbReference type="InterPro" id="IPR015422">
    <property type="entry name" value="PyrdxlP-dep_Trfase_small"/>
</dbReference>
<dbReference type="Gene3D" id="3.90.1150.10">
    <property type="entry name" value="Aspartate Aminotransferase, domain 1"/>
    <property type="match status" value="2"/>
</dbReference>
<reference evidence="10 11" key="1">
    <citation type="journal article" date="2009" name="Science">
        <title>Green evolution and dynamic adaptations revealed by genomes of the marine picoeukaryotes Micromonas.</title>
        <authorList>
            <person name="Worden A.Z."/>
            <person name="Lee J.H."/>
            <person name="Mock T."/>
            <person name="Rouze P."/>
            <person name="Simmons M.P."/>
            <person name="Aerts A.L."/>
            <person name="Allen A.E."/>
            <person name="Cuvelier M.L."/>
            <person name="Derelle E."/>
            <person name="Everett M.V."/>
            <person name="Foulon E."/>
            <person name="Grimwood J."/>
            <person name="Gundlach H."/>
            <person name="Henrissat B."/>
            <person name="Napoli C."/>
            <person name="McDonald S.M."/>
            <person name="Parker M.S."/>
            <person name="Rombauts S."/>
            <person name="Salamov A."/>
            <person name="Von Dassow P."/>
            <person name="Badger J.H."/>
            <person name="Coutinho P.M."/>
            <person name="Demir E."/>
            <person name="Dubchak I."/>
            <person name="Gentemann C."/>
            <person name="Eikrem W."/>
            <person name="Gready J.E."/>
            <person name="John U."/>
            <person name="Lanier W."/>
            <person name="Lindquist E.A."/>
            <person name="Lucas S."/>
            <person name="Mayer K.F."/>
            <person name="Moreau H."/>
            <person name="Not F."/>
            <person name="Otillar R."/>
            <person name="Panaud O."/>
            <person name="Pangilinan J."/>
            <person name="Paulsen I."/>
            <person name="Piegu B."/>
            <person name="Poliakov A."/>
            <person name="Robbens S."/>
            <person name="Schmutz J."/>
            <person name="Toulza E."/>
            <person name="Wyss T."/>
            <person name="Zelensky A."/>
            <person name="Zhou K."/>
            <person name="Armbrust E.V."/>
            <person name="Bhattacharya D."/>
            <person name="Goodenough U.W."/>
            <person name="Van de Peer Y."/>
            <person name="Grigoriev I.V."/>
        </authorList>
    </citation>
    <scope>NUCLEOTIDE SEQUENCE [LARGE SCALE GENOMIC DNA]</scope>
    <source>
        <strain evidence="11">RCC299 / NOUM17</strain>
    </source>
</reference>
<dbReference type="OrthoDB" id="1908993at2759"/>
<evidence type="ECO:0000256" key="6">
    <source>
        <dbReference type="ARBA" id="ARBA00035013"/>
    </source>
</evidence>
<feature type="region of interest" description="Disordered" evidence="9">
    <location>
        <begin position="1255"/>
        <end position="1275"/>
    </location>
</feature>
<dbReference type="Pfam" id="PF07063">
    <property type="entry name" value="HGLS"/>
    <property type="match status" value="1"/>
</dbReference>
<comment type="similarity">
    <text evidence="6">Belongs to the 2-oxoadipate dioxygenase/decarboxylase family.</text>
</comment>
<dbReference type="Gene3D" id="3.40.640.10">
    <property type="entry name" value="Type I PLP-dependent aspartate aminotransferase-like (Major domain)"/>
    <property type="match status" value="2"/>
</dbReference>
<evidence type="ECO:0000256" key="4">
    <source>
        <dbReference type="ARBA" id="ARBA00023002"/>
    </source>
</evidence>
<keyword evidence="11" id="KW-1185">Reference proteome</keyword>
<dbReference type="InterPro" id="IPR015421">
    <property type="entry name" value="PyrdxlP-dep_Trfase_major"/>
</dbReference>
<evidence type="ECO:0000256" key="1">
    <source>
        <dbReference type="ARBA" id="ARBA00001954"/>
    </source>
</evidence>
<dbReference type="eggNOG" id="KOG1402">
    <property type="taxonomic scope" value="Eukaryota"/>
</dbReference>
<evidence type="ECO:0000313" key="11">
    <source>
        <dbReference type="Proteomes" id="UP000002009"/>
    </source>
</evidence>
<sequence>MLASTSTPRRATAPRGFGFPDVTSRNRAFSTFGTRRPRLASARTFRVAAKSSRPSLRGAANGAENESSGTLDAENGYWRVEAASVQRARGTLRRISEFAGERTTDGIGDAHLAAALARDHDLIRAIDDAGALHDRLIHSQGLCGGRCYATLLALDEDSLRARLTKDVLNFYPEDGTQPFVPLAARGPWIVTAHGAVVYDAGGYGMTGFGHSPDDLLDAVGRPEVMANVMTGSFAQADLTHALRREIGRNWRGANRGRMMVTNEKDAEDDDAAWTNQLEHPYASFACLNSGSEAVTLALRVTDVRARTEIDVKGKTPVFIALKGSFHGRTNRAGTVSHATHGLYAEELASFRPGNWREPSKSKGAFDVDDFFRAETQTSKDEFTAEDADDECDSDFAHPFYDSWKDCWQHKRRKDDVEALRGAGRDANQREGFDTDESFQPPPCLFVEPNDVQTLVNTFDACDRAGLFVEAMILEPCMGEGDPGRMITREFYDEARRLTKARGTFLVVDSVQAGLRATGDLSLVDWPRFASCEPPDFEVFSKALNGGQFPLSVVAFSERARDAYKTGIYGNTMTFNPRAARVGTAALRAMTPARRANVVERGKELLSALEDLVRRYPSHLDRAAGSGLLAAVHCAPSVRVTGDGGLEERCRRAGLNAVHGGENALRFTPWFDMSTEEVRLLANVVEEALLGWMRDNGEGNDGVDVAKPRDSFSTAAYASAYGFGSTKTPKEARFAKFDKAKFDPPDIELKAKNYDGTLRDSAKTRVARRVIDAAVGKYLARNPKVRAVASSVRAAAAASSSSEGVKFTGTYAPSDGDCEGLPLDHVAFRTFALPNMGIDAVAGLFTSLGYVEASDPGKLGDGPMRFPEKKVSARWFRPPDATPPLPRIFISELDVSDLSNAARATIEAYVGGTGDGEHGMLFSTQSASAALPYDTRRGARKKEKKKSKVRYPGAFADPDFHKDTFECVLDLIEDVYATAGDHAAGVASHMCCDGWDTPWDVRGIAKADFDLLTNESEYAAWTLVNGYAVNHVAIAAHRLPLESGIGDLRSLNAFLQGDVPAARLVPVTPPGDSPGPGDSPAVSDSEDDAEKAVIRREIGGYGEIPEERCFSERWEKFGEDGLYRFIVDPVACPTSGGPPNEWNDFEDEDDQTVDQTEPGSGVDAFTRVSPDGGLLQSSISADVRLVKLFDERVGSLVECAVPGGYLEIVQRRPLDPNAISANVPAQSLGDSALRDGFHEGNANGIFESTFRANTHPRAKGAADAGKGGGGEVGKGAKSSAVSWSLRRVRSAEKERDTFFVDADCDPSDEECHYAF</sequence>
<gene>
    <name evidence="10" type="ORF">MICPUN_63905</name>
</gene>
<feature type="region of interest" description="Disordered" evidence="9">
    <location>
        <begin position="1"/>
        <end position="20"/>
    </location>
</feature>
<protein>
    <recommendedName>
        <fullName evidence="7">2-oxoadipate dioxygenase/decarboxylase</fullName>
        <ecNumber evidence="7">1.13.11.93</ecNumber>
    </recommendedName>
    <alternativeName>
        <fullName evidence="8">2-hydroxyglutarate synthase</fullName>
    </alternativeName>
</protein>
<feature type="region of interest" description="Disordered" evidence="9">
    <location>
        <begin position="51"/>
        <end position="70"/>
    </location>
</feature>
<dbReference type="InParanoid" id="C1EGK6"/>
<evidence type="ECO:0000256" key="2">
    <source>
        <dbReference type="ARBA" id="ARBA00022898"/>
    </source>
</evidence>
<evidence type="ECO:0000256" key="5">
    <source>
        <dbReference type="ARBA" id="ARBA00023004"/>
    </source>
</evidence>
<dbReference type="InterPro" id="IPR015424">
    <property type="entry name" value="PyrdxlP-dep_Trfase"/>
</dbReference>
<feature type="region of interest" description="Disordered" evidence="9">
    <location>
        <begin position="1062"/>
        <end position="1088"/>
    </location>
</feature>
<name>C1EGK6_MICCC</name>
<dbReference type="InterPro" id="IPR009770">
    <property type="entry name" value="HGLS"/>
</dbReference>
<evidence type="ECO:0000256" key="3">
    <source>
        <dbReference type="ARBA" id="ARBA00022964"/>
    </source>
</evidence>
<dbReference type="RefSeq" id="XP_002505883.1">
    <property type="nucleotide sequence ID" value="XM_002505837.1"/>
</dbReference>
<dbReference type="Pfam" id="PF00202">
    <property type="entry name" value="Aminotran_3"/>
    <property type="match status" value="1"/>
</dbReference>
<dbReference type="InterPro" id="IPR005814">
    <property type="entry name" value="Aminotrans_3"/>
</dbReference>
<keyword evidence="5" id="KW-0408">Iron</keyword>
<organism evidence="10 11">
    <name type="scientific">Micromonas commoda (strain RCC299 / NOUM17 / CCMP2709)</name>
    <name type="common">Picoplanktonic green alga</name>
    <dbReference type="NCBI Taxonomy" id="296587"/>
    <lineage>
        <taxon>Eukaryota</taxon>
        <taxon>Viridiplantae</taxon>
        <taxon>Chlorophyta</taxon>
        <taxon>Mamiellophyceae</taxon>
        <taxon>Mamiellales</taxon>
        <taxon>Mamiellaceae</taxon>
        <taxon>Micromonas</taxon>
    </lineage>
</organism>
<dbReference type="EC" id="1.13.11.93" evidence="7"/>
<dbReference type="SUPFAM" id="SSF53383">
    <property type="entry name" value="PLP-dependent transferases"/>
    <property type="match status" value="1"/>
</dbReference>
<keyword evidence="4" id="KW-0560">Oxidoreductase</keyword>
<dbReference type="GO" id="GO:0030170">
    <property type="term" value="F:pyridoxal phosphate binding"/>
    <property type="evidence" value="ECO:0007669"/>
    <property type="project" value="InterPro"/>
</dbReference>
<dbReference type="PANTHER" id="PTHR31136">
    <property type="entry name" value="DUF1338 DOMAIN-CONTAINING PROTEIN"/>
    <property type="match status" value="1"/>
</dbReference>
<evidence type="ECO:0000256" key="9">
    <source>
        <dbReference type="SAM" id="MobiDB-lite"/>
    </source>
</evidence>
<evidence type="ECO:0000313" key="10">
    <source>
        <dbReference type="EMBL" id="ACO67141.1"/>
    </source>
</evidence>
<proteinExistence type="inferred from homology"/>
<dbReference type="EMBL" id="CP001332">
    <property type="protein sequence ID" value="ACO67141.1"/>
    <property type="molecule type" value="Genomic_DNA"/>
</dbReference>
<keyword evidence="3" id="KW-0223">Dioxygenase</keyword>
<dbReference type="PANTHER" id="PTHR31136:SF5">
    <property type="entry name" value="2-OXOADIPATE DIOXYGENASE_DECARBOXYLASE, CHLOROPLASTIC"/>
    <property type="match status" value="1"/>
</dbReference>
<dbReference type="Gene3D" id="3.10.180.50">
    <property type="match status" value="3"/>
</dbReference>
<dbReference type="GO" id="GO:0051213">
    <property type="term" value="F:dioxygenase activity"/>
    <property type="evidence" value="ECO:0007669"/>
    <property type="project" value="UniProtKB-KW"/>
</dbReference>
<accession>C1EGK6</accession>
<evidence type="ECO:0000256" key="8">
    <source>
        <dbReference type="ARBA" id="ARBA00035045"/>
    </source>
</evidence>
<keyword evidence="2" id="KW-0663">Pyridoxal phosphate</keyword>
<evidence type="ECO:0000256" key="7">
    <source>
        <dbReference type="ARBA" id="ARBA00035023"/>
    </source>
</evidence>
<comment type="cofactor">
    <cofactor evidence="1">
        <name>Fe(2+)</name>
        <dbReference type="ChEBI" id="CHEBI:29033"/>
    </cofactor>
</comment>
<dbReference type="GeneID" id="8249016"/>
<dbReference type="KEGG" id="mis:MICPUN_63905"/>